<evidence type="ECO:0000313" key="8">
    <source>
        <dbReference type="EMBL" id="RKF18070.1"/>
    </source>
</evidence>
<comment type="domain">
    <text evidence="6">Contains large globular domains required for ATP hydrolysis at each terminus and a third globular domain forming a flexible hinge near the middle of the molecule. These domains are separated by coiled-coil structures.</text>
</comment>
<feature type="binding site" evidence="6">
    <location>
        <begin position="50"/>
        <end position="57"/>
    </location>
    <ligand>
        <name>ATP</name>
        <dbReference type="ChEBI" id="CHEBI:30616"/>
    </ligand>
</feature>
<dbReference type="GO" id="GO:0005737">
    <property type="term" value="C:cytoplasm"/>
    <property type="evidence" value="ECO:0007669"/>
    <property type="project" value="UniProtKB-SubCell"/>
</dbReference>
<organism evidence="8 9">
    <name type="scientific">Alginatibacterium sediminis</name>
    <dbReference type="NCBI Taxonomy" id="2164068"/>
    <lineage>
        <taxon>Bacteria</taxon>
        <taxon>Pseudomonadati</taxon>
        <taxon>Pseudomonadota</taxon>
        <taxon>Gammaproteobacteria</taxon>
        <taxon>Alteromonadales</taxon>
        <taxon>Alteromonadaceae</taxon>
        <taxon>Alginatibacterium</taxon>
    </lineage>
</organism>
<dbReference type="GO" id="GO:0016887">
    <property type="term" value="F:ATP hydrolysis activity"/>
    <property type="evidence" value="ECO:0007669"/>
    <property type="project" value="InterPro"/>
</dbReference>
<accession>A0A420EBJ5</accession>
<dbReference type="GO" id="GO:0005524">
    <property type="term" value="F:ATP binding"/>
    <property type="evidence" value="ECO:0007669"/>
    <property type="project" value="UniProtKB-UniRule"/>
</dbReference>
<feature type="coiled-coil region" evidence="6">
    <location>
        <begin position="462"/>
        <end position="517"/>
    </location>
</feature>
<dbReference type="SUPFAM" id="SSF52540">
    <property type="entry name" value="P-loop containing nucleoside triphosphate hydrolases"/>
    <property type="match status" value="1"/>
</dbReference>
<dbReference type="Pfam" id="PF02463">
    <property type="entry name" value="SMC_N"/>
    <property type="match status" value="1"/>
</dbReference>
<sequence>MLSQLCYSLLCLIMQSFGMRLKQVRLAGFKSFVDVTKVDFPSALTAIVGPNGCGKSNIIDAVRWVLGEASAKNLRGQSMTDVIFNGASGRSAANRAMVELIFDNREHKLGGAYSAYTDIALRRELLSDGSNHYYLNGQRCRKRDISDIFLGTGLGPRSYAIIEQGMISRLIESKPAELRVLIEEAAGVSKYKERRRETQLRIEHTQTNMQRLFDIETGLSQLTDTLKVQAESALSFRKLRQQQRELKQLEYYQSRNQAVAQSQHNDQQITKLQSEIHQLEQALTLKENQRQIVSLDLEREYDNQQKKQQQQQKLEAQQHQLQQSIAMSKQAQLQKSERMQSLRVEINKTEQQLQQQTEQQTQLLRVQEQHTETLEQQGKTLESIQGEYSQAQQQLAKDQAAFDASNWLVQQQQSQHLSAQKELSLAQKSLSSLQQQLMTVQGVELAQLQQSKAIQIAKKQQLDACELLLETAKTATEKLERQVEIESLSLDGIQATIQKLEMSKHEQQLALNILNQQLEDCDSQLSEQSLGRLVTVNAPWAMAFEQVHSRWMKVPVVSALPSDIMSAVFTNPKQVQSGERHRDLALLSNLASQCQPRNLALFAENILLCTSLQQAWDLRSHLQQHESLITSEGYWIGQNWQLMDLPVKRLNWSGLQQDIETQTKTLAVAKMHVSEMLTSQLQQQQHCAQIQQQLNEAKEQFVTHQNNKHVAELEAQQAKSKLESLSAQDHAAQAQRQVIQQQLSEQRQQCQDLQLVLEQIASEQAKGQAVEQLQTQCESARQNVISLEKQLTNAKKAQEDCLGNLHQQQIKSAALSAQIEQRQSFLAEQHKSLSNLEHAKVETQDDLSQLRLNKLEHELAQIAEQLNLSLEQRRDRLTLIDQMQHGVKTQQKSIEKQRKLMHALELKQESVKTRLEALDQQYQKNPELASLEVPSRERLLEQHDFEHEFEDIQQKIERLGPVNLAAELELKDKQAELEAMIEQRRDLDLSLEQLAAAIALIDKQSSQQFNQTFDQINQHIAVLFPQVFGGGKAYLQRCPIAGDSDENEQGLRIMAQPPGKKNSSIMSLSGGEKALTALALVFAIFELNPAPFCMLDEVDAPLDDVNVGRFANMVEQMSQRVQFVMITHNKQSMEKSSQLLGVTMHEAGVSRVVSVDVEQALTWLE</sequence>
<feature type="coiled-coil region" evidence="6">
    <location>
        <begin position="963"/>
        <end position="997"/>
    </location>
</feature>
<dbReference type="AlphaFoldDB" id="A0A420EBJ5"/>
<dbReference type="GO" id="GO:0007062">
    <property type="term" value="P:sister chromatid cohesion"/>
    <property type="evidence" value="ECO:0007669"/>
    <property type="project" value="InterPro"/>
</dbReference>
<dbReference type="GO" id="GO:0003677">
    <property type="term" value="F:DNA binding"/>
    <property type="evidence" value="ECO:0007669"/>
    <property type="project" value="UniProtKB-UniRule"/>
</dbReference>
<feature type="coiled-coil region" evidence="6">
    <location>
        <begin position="833"/>
        <end position="872"/>
    </location>
</feature>
<evidence type="ECO:0000256" key="3">
    <source>
        <dbReference type="ARBA" id="ARBA00022840"/>
    </source>
</evidence>
<keyword evidence="3 6" id="KW-0067">ATP-binding</keyword>
<dbReference type="PANTHER" id="PTHR43977">
    <property type="entry name" value="STRUCTURAL MAINTENANCE OF CHROMOSOMES PROTEIN 3"/>
    <property type="match status" value="1"/>
</dbReference>
<name>A0A420EBJ5_9ALTE</name>
<evidence type="ECO:0000256" key="2">
    <source>
        <dbReference type="ARBA" id="ARBA00022741"/>
    </source>
</evidence>
<dbReference type="GO" id="GO:0007059">
    <property type="term" value="P:chromosome segregation"/>
    <property type="evidence" value="ECO:0007669"/>
    <property type="project" value="UniProtKB-UniRule"/>
</dbReference>
<evidence type="ECO:0000256" key="4">
    <source>
        <dbReference type="ARBA" id="ARBA00023054"/>
    </source>
</evidence>
<dbReference type="Proteomes" id="UP000286482">
    <property type="component" value="Unassembled WGS sequence"/>
</dbReference>
<comment type="function">
    <text evidence="6">Required for chromosome condensation and partitioning.</text>
</comment>
<dbReference type="EMBL" id="RAQO01000006">
    <property type="protein sequence ID" value="RKF18070.1"/>
    <property type="molecule type" value="Genomic_DNA"/>
</dbReference>
<feature type="domain" description="RecF/RecN/SMC N-terminal" evidence="7">
    <location>
        <begin position="21"/>
        <end position="1150"/>
    </location>
</feature>
<gene>
    <name evidence="6 8" type="primary">smc</name>
    <name evidence="8" type="ORF">DBZ36_12590</name>
</gene>
<dbReference type="InterPro" id="IPR024704">
    <property type="entry name" value="SMC"/>
</dbReference>
<keyword evidence="9" id="KW-1185">Reference proteome</keyword>
<feature type="coiled-coil region" evidence="6">
    <location>
        <begin position="680"/>
        <end position="797"/>
    </location>
</feature>
<comment type="caution">
    <text evidence="8">The sequence shown here is derived from an EMBL/GenBank/DDBJ whole genome shotgun (WGS) entry which is preliminary data.</text>
</comment>
<dbReference type="Gene3D" id="3.40.50.300">
    <property type="entry name" value="P-loop containing nucleotide triphosphate hydrolases"/>
    <property type="match status" value="2"/>
</dbReference>
<comment type="subcellular location">
    <subcellularLocation>
        <location evidence="6">Cytoplasm</location>
    </subcellularLocation>
</comment>
<evidence type="ECO:0000259" key="7">
    <source>
        <dbReference type="Pfam" id="PF02463"/>
    </source>
</evidence>
<evidence type="ECO:0000256" key="1">
    <source>
        <dbReference type="ARBA" id="ARBA00022490"/>
    </source>
</evidence>
<keyword evidence="5 6" id="KW-0238">DNA-binding</keyword>
<dbReference type="GO" id="GO:0006260">
    <property type="term" value="P:DNA replication"/>
    <property type="evidence" value="ECO:0007669"/>
    <property type="project" value="UniProtKB-UniRule"/>
</dbReference>
<proteinExistence type="inferred from homology"/>
<dbReference type="HAMAP" id="MF_01894">
    <property type="entry name" value="Smc_prok"/>
    <property type="match status" value="1"/>
</dbReference>
<dbReference type="InterPro" id="IPR027417">
    <property type="entry name" value="P-loop_NTPase"/>
</dbReference>
<keyword evidence="2 6" id="KW-0547">Nucleotide-binding</keyword>
<keyword evidence="4 6" id="KW-0175">Coiled coil</keyword>
<dbReference type="CDD" id="cd03278">
    <property type="entry name" value="ABC_SMC_barmotin"/>
    <property type="match status" value="1"/>
</dbReference>
<protein>
    <recommendedName>
        <fullName evidence="6">Chromosome partition protein Smc</fullName>
    </recommendedName>
</protein>
<comment type="subunit">
    <text evidence="6">Homodimer.</text>
</comment>
<dbReference type="GO" id="GO:0030261">
    <property type="term" value="P:chromosome condensation"/>
    <property type="evidence" value="ECO:0007669"/>
    <property type="project" value="InterPro"/>
</dbReference>
<comment type="similarity">
    <text evidence="6">Belongs to the SMC family.</text>
</comment>
<dbReference type="NCBIfam" id="TIGR02168">
    <property type="entry name" value="SMC_prok_B"/>
    <property type="match status" value="1"/>
</dbReference>
<dbReference type="InterPro" id="IPR011890">
    <property type="entry name" value="SMC_prok"/>
</dbReference>
<dbReference type="PIRSF" id="PIRSF005719">
    <property type="entry name" value="SMC"/>
    <property type="match status" value="1"/>
</dbReference>
<evidence type="ECO:0000256" key="5">
    <source>
        <dbReference type="ARBA" id="ARBA00023125"/>
    </source>
</evidence>
<evidence type="ECO:0000256" key="6">
    <source>
        <dbReference type="HAMAP-Rule" id="MF_01894"/>
    </source>
</evidence>
<keyword evidence="1 6" id="KW-0963">Cytoplasm</keyword>
<reference evidence="8 9" key="1">
    <citation type="submission" date="2018-09" db="EMBL/GenBank/DDBJ databases">
        <authorList>
            <person name="Wang Z."/>
        </authorList>
    </citation>
    <scope>NUCLEOTIDE SEQUENCE [LARGE SCALE GENOMIC DNA]</scope>
    <source>
        <strain evidence="8 9">ALS 81</strain>
    </source>
</reference>
<feature type="coiled-coil region" evidence="6">
    <location>
        <begin position="262"/>
        <end position="401"/>
    </location>
</feature>
<dbReference type="InterPro" id="IPR003395">
    <property type="entry name" value="RecF/RecN/SMC_N"/>
</dbReference>
<evidence type="ECO:0000313" key="9">
    <source>
        <dbReference type="Proteomes" id="UP000286482"/>
    </source>
</evidence>